<evidence type="ECO:0000256" key="1">
    <source>
        <dbReference type="ARBA" id="ARBA00006484"/>
    </source>
</evidence>
<dbReference type="Pfam" id="PF00106">
    <property type="entry name" value="adh_short"/>
    <property type="match status" value="1"/>
</dbReference>
<evidence type="ECO:0000313" key="3">
    <source>
        <dbReference type="EMBL" id="KAJ4108667.1"/>
    </source>
</evidence>
<comment type="similarity">
    <text evidence="1">Belongs to the short-chain dehydrogenases/reductases (SDR) family.</text>
</comment>
<dbReference type="EC" id="1.1.1.101" evidence="3"/>
<accession>A0ABQ8QVS7</accession>
<dbReference type="GO" id="GO:0000140">
    <property type="term" value="F:acylglycerone-phosphate reductase (NADP+) activity"/>
    <property type="evidence" value="ECO:0007669"/>
    <property type="project" value="UniProtKB-EC"/>
</dbReference>
<comment type="caution">
    <text evidence="3">The sequence shown here is derived from an EMBL/GenBank/DDBJ whole genome shotgun (WGS) entry which is preliminary data.</text>
</comment>
<proteinExistence type="inferred from homology"/>
<reference evidence="3" key="1">
    <citation type="submission" date="2022-09" db="EMBL/GenBank/DDBJ databases">
        <title>Fusarium specimens isolated from Avocado Roots.</title>
        <authorList>
            <person name="Stajich J."/>
            <person name="Roper C."/>
            <person name="Heimlech-Rivalta G."/>
        </authorList>
    </citation>
    <scope>NUCLEOTIDE SEQUENCE</scope>
    <source>
        <strain evidence="3">CF00095</strain>
    </source>
</reference>
<dbReference type="PRINTS" id="PR00081">
    <property type="entry name" value="GDHRDH"/>
</dbReference>
<dbReference type="EMBL" id="JAOQBH010000038">
    <property type="protein sequence ID" value="KAJ4108667.1"/>
    <property type="molecule type" value="Genomic_DNA"/>
</dbReference>
<dbReference type="SUPFAM" id="SSF51735">
    <property type="entry name" value="NAD(P)-binding Rossmann-fold domains"/>
    <property type="match status" value="1"/>
</dbReference>
<dbReference type="InterPro" id="IPR036291">
    <property type="entry name" value="NAD(P)-bd_dom_sf"/>
</dbReference>
<dbReference type="PANTHER" id="PTHR44169:SF6">
    <property type="entry name" value="NADPH-DEPENDENT 1-ACYLDIHYDROXYACETONE PHOSPHATE REDUCTASE"/>
    <property type="match status" value="1"/>
</dbReference>
<gene>
    <name evidence="3" type="primary">AYR1_2</name>
    <name evidence="3" type="ORF">NW768_012144</name>
</gene>
<keyword evidence="4" id="KW-1185">Reference proteome</keyword>
<dbReference type="PANTHER" id="PTHR44169">
    <property type="entry name" value="NADPH-DEPENDENT 1-ACYLDIHYDROXYACETONE PHOSPHATE REDUCTASE"/>
    <property type="match status" value="1"/>
</dbReference>
<sequence length="112" mass="11442">MTINKEPKTILITGCSAGGVGAAVAIALATKGHHVFATARNLGKIPSELVDFPTVTTLLLDVTCTKSIVAAATAVANATGGLDVLINNAGLGYTVPLLDTDFDLAQEVYETN</sequence>
<feature type="non-terminal residue" evidence="3">
    <location>
        <position position="112"/>
    </location>
</feature>
<keyword evidence="2 3" id="KW-0560">Oxidoreductase</keyword>
<evidence type="ECO:0000313" key="4">
    <source>
        <dbReference type="Proteomes" id="UP001152024"/>
    </source>
</evidence>
<dbReference type="Proteomes" id="UP001152024">
    <property type="component" value="Unassembled WGS sequence"/>
</dbReference>
<dbReference type="InterPro" id="IPR002347">
    <property type="entry name" value="SDR_fam"/>
</dbReference>
<organism evidence="3 4">
    <name type="scientific">Fusarium equiseti</name>
    <name type="common">Fusarium scirpi</name>
    <dbReference type="NCBI Taxonomy" id="61235"/>
    <lineage>
        <taxon>Eukaryota</taxon>
        <taxon>Fungi</taxon>
        <taxon>Dikarya</taxon>
        <taxon>Ascomycota</taxon>
        <taxon>Pezizomycotina</taxon>
        <taxon>Sordariomycetes</taxon>
        <taxon>Hypocreomycetidae</taxon>
        <taxon>Hypocreales</taxon>
        <taxon>Nectriaceae</taxon>
        <taxon>Fusarium</taxon>
        <taxon>Fusarium incarnatum-equiseti species complex</taxon>
    </lineage>
</organism>
<evidence type="ECO:0000256" key="2">
    <source>
        <dbReference type="ARBA" id="ARBA00023002"/>
    </source>
</evidence>
<dbReference type="Gene3D" id="3.40.50.720">
    <property type="entry name" value="NAD(P)-binding Rossmann-like Domain"/>
    <property type="match status" value="1"/>
</dbReference>
<protein>
    <submittedName>
        <fullName evidence="3">NADPH-dependent 1-acyl dihydroxyacetone phosphate reductase</fullName>
        <ecNumber evidence="3">1.1.1.101</ecNumber>
    </submittedName>
</protein>
<name>A0ABQ8QVS7_FUSEQ</name>